<dbReference type="InterPro" id="IPR049945">
    <property type="entry name" value="AAA_22"/>
</dbReference>
<organism evidence="2 3">
    <name type="scientific">Aquimarina muelleri</name>
    <dbReference type="NCBI Taxonomy" id="279356"/>
    <lineage>
        <taxon>Bacteria</taxon>
        <taxon>Pseudomonadati</taxon>
        <taxon>Bacteroidota</taxon>
        <taxon>Flavobacteriia</taxon>
        <taxon>Flavobacteriales</taxon>
        <taxon>Flavobacteriaceae</taxon>
        <taxon>Aquimarina</taxon>
    </lineage>
</organism>
<dbReference type="AlphaFoldDB" id="A0A918JQV2"/>
<dbReference type="PRINTS" id="PR00364">
    <property type="entry name" value="DISEASERSIST"/>
</dbReference>
<dbReference type="EMBL" id="BMWS01000001">
    <property type="protein sequence ID" value="GGX03511.1"/>
    <property type="molecule type" value="Genomic_DNA"/>
</dbReference>
<evidence type="ECO:0000259" key="1">
    <source>
        <dbReference type="Pfam" id="PF13401"/>
    </source>
</evidence>
<dbReference type="InterPro" id="IPR027417">
    <property type="entry name" value="P-loop_NTPase"/>
</dbReference>
<dbReference type="GO" id="GO:0016887">
    <property type="term" value="F:ATP hydrolysis activity"/>
    <property type="evidence" value="ECO:0007669"/>
    <property type="project" value="InterPro"/>
</dbReference>
<dbReference type="Proteomes" id="UP000601108">
    <property type="component" value="Unassembled WGS sequence"/>
</dbReference>
<proteinExistence type="predicted"/>
<gene>
    <name evidence="2" type="ORF">GCM10007384_01570</name>
</gene>
<dbReference type="Gene3D" id="3.40.50.300">
    <property type="entry name" value="P-loop containing nucleotide triphosphate hydrolases"/>
    <property type="match status" value="1"/>
</dbReference>
<reference evidence="2 3" key="1">
    <citation type="journal article" date="2014" name="Int. J. Syst. Evol. Microbiol.">
        <title>Complete genome sequence of Corynebacterium casei LMG S-19264T (=DSM 44701T), isolated from a smear-ripened cheese.</title>
        <authorList>
            <consortium name="US DOE Joint Genome Institute (JGI-PGF)"/>
            <person name="Walter F."/>
            <person name="Albersmeier A."/>
            <person name="Kalinowski J."/>
            <person name="Ruckert C."/>
        </authorList>
    </citation>
    <scope>NUCLEOTIDE SEQUENCE [LARGE SCALE GENOMIC DNA]</scope>
    <source>
        <strain evidence="2 3">KCTC 12285</strain>
    </source>
</reference>
<feature type="domain" description="ORC1/DEAH AAA+ ATPase" evidence="1">
    <location>
        <begin position="689"/>
        <end position="786"/>
    </location>
</feature>
<accession>A0A918JQV2</accession>
<dbReference type="SUPFAM" id="SSF52540">
    <property type="entry name" value="P-loop containing nucleoside triphosphate hydrolases"/>
    <property type="match status" value="1"/>
</dbReference>
<evidence type="ECO:0000313" key="3">
    <source>
        <dbReference type="Proteomes" id="UP000601108"/>
    </source>
</evidence>
<sequence length="998" mass="115826">MIETIVKVKTDVEQLAKQQLYPVLQKKIDKAIYFLESIFSLHNELIDNPAFTKENKEEILDLLIRYKEELSKLVTNYLEELSLENTTPVFPKYIEEFEIYKNEVENNITITQDRDRYFAITSDKRYVRVGKICKRTVFNISKIPQKIGNGFRSVFKKPKKPILYRNQNIDLQNITSYYYTSTLLLHLNPIINDINKEIITTLKKYWDFDKNVDTNIVTCLTKQETFTLPISNISTTLLEPLKSKKNEVMSQLSEALVSVFKQYEVAVSKAGTFELSNTNFKTSKIVKKESEALHNVLKNNLKWNTTFTILKDDWDIDIEVYTIVLKTHLAYSQLHKKVSNRGIKIAEELNTISEYELAAYQAIDTIQDQKKLKPVILKEIEGLKTHFKNKIIPQATQAITNLELTSVINEFENSQQYLLANVSNKRTISDNVDFLKPTSNSAISYISPFELINYESWPIFFKNINNTKVEMSSTLNMVLQTLNELGQIAEFNLESSLELLDSKDPENDSKTIALQGLQRSLDKIKEVKESTLSFDNQLNNLLFNSLDKFTKNLISFTENENIFDIKLIIAKAKSVEKSKALRKKIKNNIVYAIPIAVSFIKINFKKIKDLVIGILTRSGVLKTTGVNTGEVSDFLIETEKTVDLLPFVYQRLFRSETLYDENLFVGNTNKTDILFLSYTIWKKNRFAAVMIVGEKGSGKTSLLRHFLEKNNTISRTNIITLQDTIYDPEALFDVMNTFFSEKLNNLEDWVTFLNSKKKQVIVLEDIQHLYFRKINGFKALQVLSELIIRTHDSVFWICTCSKYTYQYLDKSIGLSEQFSQIIHIDDTTNDMMTEAIMKRHKVSGYNLYFEEPPKEFLNKKYDKATNSEKQNILQLEYYKDLNKIAKSNFKIAFMYWLRSVIKVSGSTIHMRSLKTIDLSFVEKLSTAKIFILNSILLHEKLKIEHIYQISSLDSVQTKRVVSSLLEHGFLVINKDYYSINTLLYRQAVIMLKNKNFIH</sequence>
<evidence type="ECO:0000313" key="2">
    <source>
        <dbReference type="EMBL" id="GGX03511.1"/>
    </source>
</evidence>
<protein>
    <recommendedName>
        <fullName evidence="1">ORC1/DEAH AAA+ ATPase domain-containing protein</fullName>
    </recommendedName>
</protein>
<dbReference type="RefSeq" id="WP_027411113.1">
    <property type="nucleotide sequence ID" value="NZ_BMWS01000001.1"/>
</dbReference>
<comment type="caution">
    <text evidence="2">The sequence shown here is derived from an EMBL/GenBank/DDBJ whole genome shotgun (WGS) entry which is preliminary data.</text>
</comment>
<name>A0A918JQV2_9FLAO</name>
<dbReference type="Pfam" id="PF13401">
    <property type="entry name" value="AAA_22"/>
    <property type="match status" value="1"/>
</dbReference>
<keyword evidence="3" id="KW-1185">Reference proteome</keyword>